<dbReference type="AlphaFoldDB" id="A0A9D3VHL0"/>
<organism evidence="1 2">
    <name type="scientific">Gossypium stocksii</name>
    <dbReference type="NCBI Taxonomy" id="47602"/>
    <lineage>
        <taxon>Eukaryota</taxon>
        <taxon>Viridiplantae</taxon>
        <taxon>Streptophyta</taxon>
        <taxon>Embryophyta</taxon>
        <taxon>Tracheophyta</taxon>
        <taxon>Spermatophyta</taxon>
        <taxon>Magnoliopsida</taxon>
        <taxon>eudicotyledons</taxon>
        <taxon>Gunneridae</taxon>
        <taxon>Pentapetalae</taxon>
        <taxon>rosids</taxon>
        <taxon>malvids</taxon>
        <taxon>Malvales</taxon>
        <taxon>Malvaceae</taxon>
        <taxon>Malvoideae</taxon>
        <taxon>Gossypium</taxon>
    </lineage>
</organism>
<evidence type="ECO:0000313" key="2">
    <source>
        <dbReference type="Proteomes" id="UP000828251"/>
    </source>
</evidence>
<sequence>MSNDYNNDVDQEMCIEDDVSNELDGTESITLSVNLVSTQQPYFERGNTEGGGGT</sequence>
<accession>A0A9D3VHL0</accession>
<evidence type="ECO:0000313" key="1">
    <source>
        <dbReference type="EMBL" id="KAH1083126.1"/>
    </source>
</evidence>
<reference evidence="1 2" key="1">
    <citation type="journal article" date="2021" name="Plant Biotechnol. J.">
        <title>Multi-omics assisted identification of the key and species-specific regulatory components of drought-tolerant mechanisms in Gossypium stocksii.</title>
        <authorList>
            <person name="Yu D."/>
            <person name="Ke L."/>
            <person name="Zhang D."/>
            <person name="Wu Y."/>
            <person name="Sun Y."/>
            <person name="Mei J."/>
            <person name="Sun J."/>
            <person name="Sun Y."/>
        </authorList>
    </citation>
    <scope>NUCLEOTIDE SEQUENCE [LARGE SCALE GENOMIC DNA]</scope>
    <source>
        <strain evidence="2">cv. E1</strain>
        <tissue evidence="1">Leaf</tissue>
    </source>
</reference>
<dbReference type="EMBL" id="JAIQCV010000007">
    <property type="protein sequence ID" value="KAH1083126.1"/>
    <property type="molecule type" value="Genomic_DNA"/>
</dbReference>
<protein>
    <submittedName>
        <fullName evidence="1">Uncharacterized protein</fullName>
    </submittedName>
</protein>
<dbReference type="Proteomes" id="UP000828251">
    <property type="component" value="Unassembled WGS sequence"/>
</dbReference>
<name>A0A9D3VHL0_9ROSI</name>
<keyword evidence="2" id="KW-1185">Reference proteome</keyword>
<comment type="caution">
    <text evidence="1">The sequence shown here is derived from an EMBL/GenBank/DDBJ whole genome shotgun (WGS) entry which is preliminary data.</text>
</comment>
<gene>
    <name evidence="1" type="ORF">J1N35_022887</name>
</gene>
<proteinExistence type="predicted"/>